<proteinExistence type="predicted"/>
<protein>
    <recommendedName>
        <fullName evidence="1">Large polyvalent protein associated domain-containing protein</fullName>
    </recommendedName>
</protein>
<accession>A0A382QC47</accession>
<dbReference type="InterPro" id="IPR041311">
    <property type="entry name" value="LPD29"/>
</dbReference>
<organism evidence="2">
    <name type="scientific">marine metagenome</name>
    <dbReference type="NCBI Taxonomy" id="408172"/>
    <lineage>
        <taxon>unclassified sequences</taxon>
        <taxon>metagenomes</taxon>
        <taxon>ecological metagenomes</taxon>
    </lineage>
</organism>
<dbReference type="AlphaFoldDB" id="A0A382QC47"/>
<gene>
    <name evidence="2" type="ORF">METZ01_LOCUS334665</name>
</gene>
<feature type="domain" description="Large polyvalent protein associated" evidence="1">
    <location>
        <begin position="5"/>
        <end position="64"/>
    </location>
</feature>
<name>A0A382QC47_9ZZZZ</name>
<reference evidence="2" key="1">
    <citation type="submission" date="2018-05" db="EMBL/GenBank/DDBJ databases">
        <authorList>
            <person name="Lanie J.A."/>
            <person name="Ng W.-L."/>
            <person name="Kazmierczak K.M."/>
            <person name="Andrzejewski T.M."/>
            <person name="Davidsen T.M."/>
            <person name="Wayne K.J."/>
            <person name="Tettelin H."/>
            <person name="Glass J.I."/>
            <person name="Rusch D."/>
            <person name="Podicherti R."/>
            <person name="Tsui H.-C.T."/>
            <person name="Winkler M.E."/>
        </authorList>
    </citation>
    <scope>NUCLEOTIDE SEQUENCE</scope>
</reference>
<dbReference type="EMBL" id="UINC01112691">
    <property type="protein sequence ID" value="SVC81811.1"/>
    <property type="molecule type" value="Genomic_DNA"/>
</dbReference>
<dbReference type="Pfam" id="PF18847">
    <property type="entry name" value="LPD29"/>
    <property type="match status" value="1"/>
</dbReference>
<evidence type="ECO:0000313" key="2">
    <source>
        <dbReference type="EMBL" id="SVC81811.1"/>
    </source>
</evidence>
<evidence type="ECO:0000259" key="1">
    <source>
        <dbReference type="Pfam" id="PF18847"/>
    </source>
</evidence>
<sequence>MAYIKTEEVSAIRNELKKRFGHTGLKFGVRKEHHSSVHVTIKAGPIDFSDIYKDHYGSGDHYAQINPYHLSNYGQHQPLFEEIIKIIKTAPALAEGGREWFDKSDIMTDYFHTAFYINLDVGSYDKPYVHNGWKLKPGMVLKLTPDMEVK</sequence>